<dbReference type="PRINTS" id="PR00111">
    <property type="entry name" value="ABHYDROLASE"/>
</dbReference>
<evidence type="ECO:0000313" key="3">
    <source>
        <dbReference type="Proteomes" id="UP000241848"/>
    </source>
</evidence>
<dbReference type="PANTHER" id="PTHR43798">
    <property type="entry name" value="MONOACYLGLYCEROL LIPASE"/>
    <property type="match status" value="1"/>
</dbReference>
<gene>
    <name evidence="2" type="ORF">C7B45_14915</name>
</gene>
<dbReference type="Pfam" id="PF12697">
    <property type="entry name" value="Abhydrolase_6"/>
    <property type="match status" value="1"/>
</dbReference>
<sequence>MLLHGGGGTGRAFLSQLRYLSDHRLRVLAPDMPGFGKSDDFAGVTHVSDIAPVLIDWLNLLHLSHFIIGGNSMGGRVALSLASRWPNQVSALIVLDSVGLDLPDVSVINPLTLPQSGYMAGLVFDPDRYKARTPYRTLDDARELNRGRVSFARYMEDGMIRPDPTLELSRLTMPTLLIWGREDRIVPLAYGQALNHTLPDSELVIIEQCGHLPHIEEPDVVNTAIIDFLQRRRIT</sequence>
<name>A0A2T2WDZ2_9FIRM</name>
<dbReference type="InterPro" id="IPR050266">
    <property type="entry name" value="AB_hydrolase_sf"/>
</dbReference>
<keyword evidence="2" id="KW-0378">Hydrolase</keyword>
<dbReference type="GO" id="GO:0016787">
    <property type="term" value="F:hydrolase activity"/>
    <property type="evidence" value="ECO:0007669"/>
    <property type="project" value="UniProtKB-KW"/>
</dbReference>
<dbReference type="GO" id="GO:0016020">
    <property type="term" value="C:membrane"/>
    <property type="evidence" value="ECO:0007669"/>
    <property type="project" value="TreeGrafter"/>
</dbReference>
<proteinExistence type="predicted"/>
<dbReference type="InterPro" id="IPR000073">
    <property type="entry name" value="AB_hydrolase_1"/>
</dbReference>
<reference evidence="2 3" key="1">
    <citation type="journal article" date="2014" name="BMC Genomics">
        <title>Comparison of environmental and isolate Sulfobacillus genomes reveals diverse carbon, sulfur, nitrogen, and hydrogen metabolisms.</title>
        <authorList>
            <person name="Justice N.B."/>
            <person name="Norman A."/>
            <person name="Brown C.T."/>
            <person name="Singh A."/>
            <person name="Thomas B.C."/>
            <person name="Banfield J.F."/>
        </authorList>
    </citation>
    <scope>NUCLEOTIDE SEQUENCE [LARGE SCALE GENOMIC DNA]</scope>
    <source>
        <strain evidence="2">AMDSBA3</strain>
    </source>
</reference>
<dbReference type="AlphaFoldDB" id="A0A2T2WDZ2"/>
<dbReference type="PANTHER" id="PTHR43798:SF33">
    <property type="entry name" value="HYDROLASE, PUTATIVE (AFU_ORTHOLOGUE AFUA_2G14860)-RELATED"/>
    <property type="match status" value="1"/>
</dbReference>
<evidence type="ECO:0000259" key="1">
    <source>
        <dbReference type="Pfam" id="PF12697"/>
    </source>
</evidence>
<organism evidence="2 3">
    <name type="scientific">Sulfobacillus acidophilus</name>
    <dbReference type="NCBI Taxonomy" id="53633"/>
    <lineage>
        <taxon>Bacteria</taxon>
        <taxon>Bacillati</taxon>
        <taxon>Bacillota</taxon>
        <taxon>Clostridia</taxon>
        <taxon>Eubacteriales</taxon>
        <taxon>Clostridiales Family XVII. Incertae Sedis</taxon>
        <taxon>Sulfobacillus</taxon>
    </lineage>
</organism>
<comment type="caution">
    <text evidence="2">The sequence shown here is derived from an EMBL/GenBank/DDBJ whole genome shotgun (WGS) entry which is preliminary data.</text>
</comment>
<feature type="domain" description="AB hydrolase-1" evidence="1">
    <location>
        <begin position="2"/>
        <end position="222"/>
    </location>
</feature>
<dbReference type="InterPro" id="IPR029058">
    <property type="entry name" value="AB_hydrolase_fold"/>
</dbReference>
<dbReference type="Proteomes" id="UP000241848">
    <property type="component" value="Unassembled WGS sequence"/>
</dbReference>
<evidence type="ECO:0000313" key="2">
    <source>
        <dbReference type="EMBL" id="PSR20461.1"/>
    </source>
</evidence>
<accession>A0A2T2WDZ2</accession>
<dbReference type="SUPFAM" id="SSF53474">
    <property type="entry name" value="alpha/beta-Hydrolases"/>
    <property type="match status" value="1"/>
</dbReference>
<dbReference type="Gene3D" id="3.40.50.1820">
    <property type="entry name" value="alpha/beta hydrolase"/>
    <property type="match status" value="1"/>
</dbReference>
<dbReference type="EMBL" id="PXYV01000062">
    <property type="protein sequence ID" value="PSR20461.1"/>
    <property type="molecule type" value="Genomic_DNA"/>
</dbReference>
<protein>
    <submittedName>
        <fullName evidence="2">Alpha/beta hydrolase</fullName>
    </submittedName>
</protein>